<dbReference type="InterPro" id="IPR023614">
    <property type="entry name" value="Porin_dom_sf"/>
</dbReference>
<name>A0ABP9S7Z1_9GAMM</name>
<gene>
    <name evidence="2" type="ORF">GCM10025772_18540</name>
</gene>
<evidence type="ECO:0000313" key="3">
    <source>
        <dbReference type="Proteomes" id="UP001501600"/>
    </source>
</evidence>
<keyword evidence="2" id="KW-0675">Receptor</keyword>
<dbReference type="Gene3D" id="2.40.160.10">
    <property type="entry name" value="Porin"/>
    <property type="match status" value="1"/>
</dbReference>
<dbReference type="EMBL" id="BAABLF010000011">
    <property type="protein sequence ID" value="GAA5191522.1"/>
    <property type="molecule type" value="Genomic_DNA"/>
</dbReference>
<reference evidence="3" key="1">
    <citation type="journal article" date="2019" name="Int. J. Syst. Evol. Microbiol.">
        <title>The Global Catalogue of Microorganisms (GCM) 10K type strain sequencing project: providing services to taxonomists for standard genome sequencing and annotation.</title>
        <authorList>
            <consortium name="The Broad Institute Genomics Platform"/>
            <consortium name="The Broad Institute Genome Sequencing Center for Infectious Disease"/>
            <person name="Wu L."/>
            <person name="Ma J."/>
        </authorList>
    </citation>
    <scope>NUCLEOTIDE SEQUENCE [LARGE SCALE GENOMIC DNA]</scope>
    <source>
        <strain evidence="3">JCM 18720</strain>
    </source>
</reference>
<evidence type="ECO:0000313" key="2">
    <source>
        <dbReference type="EMBL" id="GAA5191522.1"/>
    </source>
</evidence>
<organism evidence="2 3">
    <name type="scientific">Ferrimonas gelatinilytica</name>
    <dbReference type="NCBI Taxonomy" id="1255257"/>
    <lineage>
        <taxon>Bacteria</taxon>
        <taxon>Pseudomonadati</taxon>
        <taxon>Pseudomonadota</taxon>
        <taxon>Gammaproteobacteria</taxon>
        <taxon>Alteromonadales</taxon>
        <taxon>Ferrimonadaceae</taxon>
        <taxon>Ferrimonas</taxon>
    </lineage>
</organism>
<dbReference type="SUPFAM" id="SSF56935">
    <property type="entry name" value="Porins"/>
    <property type="match status" value="1"/>
</dbReference>
<dbReference type="RefSeq" id="WP_345316773.1">
    <property type="nucleotide sequence ID" value="NZ_BAABLF010000011.1"/>
</dbReference>
<keyword evidence="3" id="KW-1185">Reference proteome</keyword>
<dbReference type="Proteomes" id="UP001501600">
    <property type="component" value="Unassembled WGS sequence"/>
</dbReference>
<evidence type="ECO:0000256" key="1">
    <source>
        <dbReference type="SAM" id="SignalP"/>
    </source>
</evidence>
<feature type="signal peptide" evidence="1">
    <location>
        <begin position="1"/>
        <end position="26"/>
    </location>
</feature>
<sequence>MNTPWQRRAITLGACLSAPFSASLSAEILSNPAISLALDGYYQEGERPLDYRDTGFGLGHTELALSATIDDKFYGKVTTVLESFEGELELELEEAFIQTLAMPAGLSLRAGRFFAETGYLNGQHLHSDAFVSRPAVYRALLGNHYFDDGIRINWVAPTDLYWELGGELFDGAPLQAEDLDHPETVGVYHLYTKFGGDIGIDHSWQVALSWLRNENGQGHAEPHDHVEVAEVVDEHEHAHGARFTGRDLYNLSAVYKWAPGGNYKYRHLTLSGEYFYLNAPFAEDSDPHEPGILATEEHEPEFFDGWYLSGVYQFAPSWSVGLRYGEMNAALWEELEEEGHFHDARIREVEAMVAWHPSHFSTVRLQYVDQRVTELGDFDDQVFTLQYVMTLGAHGAHQF</sequence>
<comment type="caution">
    <text evidence="2">The sequence shown here is derived from an EMBL/GenBank/DDBJ whole genome shotgun (WGS) entry which is preliminary data.</text>
</comment>
<keyword evidence="1" id="KW-0732">Signal</keyword>
<proteinExistence type="predicted"/>
<protein>
    <submittedName>
        <fullName evidence="2">TonB-dependent receptor</fullName>
    </submittedName>
</protein>
<accession>A0ABP9S7Z1</accession>
<feature type="chain" id="PRO_5046186003" evidence="1">
    <location>
        <begin position="27"/>
        <end position="399"/>
    </location>
</feature>